<name>A0A7S9RC60_9BACT</name>
<dbReference type="Proteomes" id="UP000594508">
    <property type="component" value="Chromosome"/>
</dbReference>
<evidence type="ECO:0000313" key="2">
    <source>
        <dbReference type="Proteomes" id="UP000594508"/>
    </source>
</evidence>
<sequence>MKKIVFLALILSLASGFDIDDYDRGNEALNTGDYATAYEIFYDGCEQKDVLSCEALGDMFVNEEINEQMDNDLKKHSNIELGVSYFMKSCDLGYQNACDDVLSLKDDLNITLPSGVYENAKARYDELFEEFKEQEANKTVEDEEPAKK</sequence>
<proteinExistence type="predicted"/>
<dbReference type="RefSeq" id="WP_107915697.1">
    <property type="nucleotide sequence ID" value="NZ_CP060707.1"/>
</dbReference>
<accession>A0A7S9RC60</accession>
<protein>
    <recommendedName>
        <fullName evidence="3">Beta-lactamase</fullName>
    </recommendedName>
</protein>
<dbReference type="AlphaFoldDB" id="A0A7S9RC60"/>
<gene>
    <name evidence="1" type="ORF">CVT00_05250</name>
</gene>
<dbReference type="EMBL" id="CP060707">
    <property type="protein sequence ID" value="QPH89085.1"/>
    <property type="molecule type" value="Genomic_DNA"/>
</dbReference>
<dbReference type="Gene3D" id="1.25.40.10">
    <property type="entry name" value="Tetratricopeptide repeat domain"/>
    <property type="match status" value="1"/>
</dbReference>
<organism evidence="1 2">
    <name type="scientific">Campylobacter concisus</name>
    <dbReference type="NCBI Taxonomy" id="199"/>
    <lineage>
        <taxon>Bacteria</taxon>
        <taxon>Pseudomonadati</taxon>
        <taxon>Campylobacterota</taxon>
        <taxon>Epsilonproteobacteria</taxon>
        <taxon>Campylobacterales</taxon>
        <taxon>Campylobacteraceae</taxon>
        <taxon>Campylobacter</taxon>
    </lineage>
</organism>
<evidence type="ECO:0000313" key="1">
    <source>
        <dbReference type="EMBL" id="QPH89085.1"/>
    </source>
</evidence>
<evidence type="ECO:0008006" key="3">
    <source>
        <dbReference type="Google" id="ProtNLM"/>
    </source>
</evidence>
<dbReference type="InterPro" id="IPR011990">
    <property type="entry name" value="TPR-like_helical_dom_sf"/>
</dbReference>
<dbReference type="SUPFAM" id="SSF81901">
    <property type="entry name" value="HCP-like"/>
    <property type="match status" value="1"/>
</dbReference>
<reference evidence="1 2" key="1">
    <citation type="journal article" date="2018" name="Emerg. Microbes Infect.">
        <title>Genomic analysis of oral Campylobacter concisus strains identified a potential bacterial molecular marker associated with active Crohn's disease.</title>
        <authorList>
            <person name="Liu F."/>
            <person name="Ma R."/>
            <person name="Tay C.Y.A."/>
            <person name="Octavia S."/>
            <person name="Lan R."/>
            <person name="Chung H.K.L."/>
            <person name="Riordan S.M."/>
            <person name="Grimm M.C."/>
            <person name="Leong R.W."/>
            <person name="Tanaka M.M."/>
            <person name="Connor S."/>
            <person name="Zhang L."/>
        </authorList>
    </citation>
    <scope>NUCLEOTIDE SEQUENCE [LARGE SCALE GENOMIC DNA]</scope>
    <source>
        <strain evidence="1 2">P1CDO2</strain>
    </source>
</reference>